<gene>
    <name evidence="2" type="ORF">RR46_08009</name>
</gene>
<accession>A0A194Q9M2</accession>
<keyword evidence="3" id="KW-1185">Reference proteome</keyword>
<sequence>MEGNEGGGDNPPTSSSKRIRVEDRGGDPKMDIEVGSGGERNDSYLPFLKPNYKRLYPENSDTVLPVSLTPSSKDASTKWRVEASKETRVSNAETAPAPEQERGLVMGHGTCMNKKIDNNIFENAGSLLPTNEE</sequence>
<proteinExistence type="predicted"/>
<organism evidence="2 3">
    <name type="scientific">Papilio xuthus</name>
    <name type="common">Asian swallowtail butterfly</name>
    <dbReference type="NCBI Taxonomy" id="66420"/>
    <lineage>
        <taxon>Eukaryota</taxon>
        <taxon>Metazoa</taxon>
        <taxon>Ecdysozoa</taxon>
        <taxon>Arthropoda</taxon>
        <taxon>Hexapoda</taxon>
        <taxon>Insecta</taxon>
        <taxon>Pterygota</taxon>
        <taxon>Neoptera</taxon>
        <taxon>Endopterygota</taxon>
        <taxon>Lepidoptera</taxon>
        <taxon>Glossata</taxon>
        <taxon>Ditrysia</taxon>
        <taxon>Papilionoidea</taxon>
        <taxon>Papilionidae</taxon>
        <taxon>Papilioninae</taxon>
        <taxon>Papilio</taxon>
    </lineage>
</organism>
<dbReference type="AlphaFoldDB" id="A0A194Q9M2"/>
<reference evidence="2 3" key="1">
    <citation type="journal article" date="2015" name="Nat. Commun.">
        <title>Outbred genome sequencing and CRISPR/Cas9 gene editing in butterflies.</title>
        <authorList>
            <person name="Li X."/>
            <person name="Fan D."/>
            <person name="Zhang W."/>
            <person name="Liu G."/>
            <person name="Zhang L."/>
            <person name="Zhao L."/>
            <person name="Fang X."/>
            <person name="Chen L."/>
            <person name="Dong Y."/>
            <person name="Chen Y."/>
            <person name="Ding Y."/>
            <person name="Zhao R."/>
            <person name="Feng M."/>
            <person name="Zhu Y."/>
            <person name="Feng Y."/>
            <person name="Jiang X."/>
            <person name="Zhu D."/>
            <person name="Xiang H."/>
            <person name="Feng X."/>
            <person name="Li S."/>
            <person name="Wang J."/>
            <person name="Zhang G."/>
            <person name="Kronforst M.R."/>
            <person name="Wang W."/>
        </authorList>
    </citation>
    <scope>NUCLEOTIDE SEQUENCE [LARGE SCALE GENOMIC DNA]</scope>
    <source>
        <strain evidence="2">Ya'a_city_454_Px</strain>
        <tissue evidence="2">Whole body</tissue>
    </source>
</reference>
<evidence type="ECO:0000256" key="1">
    <source>
        <dbReference type="SAM" id="MobiDB-lite"/>
    </source>
</evidence>
<evidence type="ECO:0000313" key="2">
    <source>
        <dbReference type="EMBL" id="KPJ02212.1"/>
    </source>
</evidence>
<name>A0A194Q9M2_PAPXU</name>
<feature type="compositionally biased region" description="Basic and acidic residues" evidence="1">
    <location>
        <begin position="75"/>
        <end position="88"/>
    </location>
</feature>
<feature type="region of interest" description="Disordered" evidence="1">
    <location>
        <begin position="1"/>
        <end position="42"/>
    </location>
</feature>
<dbReference type="Proteomes" id="UP000053268">
    <property type="component" value="Unassembled WGS sequence"/>
</dbReference>
<dbReference type="EMBL" id="KQ459249">
    <property type="protein sequence ID" value="KPJ02212.1"/>
    <property type="molecule type" value="Genomic_DNA"/>
</dbReference>
<feature type="region of interest" description="Disordered" evidence="1">
    <location>
        <begin position="67"/>
        <end position="104"/>
    </location>
</feature>
<evidence type="ECO:0000313" key="3">
    <source>
        <dbReference type="Proteomes" id="UP000053268"/>
    </source>
</evidence>
<protein>
    <submittedName>
        <fullName evidence="2">Uncharacterized protein</fullName>
    </submittedName>
</protein>
<feature type="compositionally biased region" description="Basic and acidic residues" evidence="1">
    <location>
        <begin position="19"/>
        <end position="32"/>
    </location>
</feature>